<evidence type="ECO:0000313" key="8">
    <source>
        <dbReference type="EMBL" id="KAE9180678.1"/>
    </source>
</evidence>
<dbReference type="EMBL" id="QXFY01006126">
    <property type="protein sequence ID" value="KAE9269742.1"/>
    <property type="molecule type" value="Genomic_DNA"/>
</dbReference>
<evidence type="ECO:0000313" key="4">
    <source>
        <dbReference type="EMBL" id="KAE9070914.1"/>
    </source>
</evidence>
<evidence type="ECO:0000313" key="3">
    <source>
        <dbReference type="EMBL" id="KAE9070362.1"/>
    </source>
</evidence>
<evidence type="ECO:0000313" key="19">
    <source>
        <dbReference type="Proteomes" id="UP000486351"/>
    </source>
</evidence>
<evidence type="ECO:0000313" key="11">
    <source>
        <dbReference type="Proteomes" id="UP000429523"/>
    </source>
</evidence>
<evidence type="ECO:0000313" key="9">
    <source>
        <dbReference type="EMBL" id="KAE9269742.1"/>
    </source>
</evidence>
<evidence type="ECO:0000313" key="7">
    <source>
        <dbReference type="EMBL" id="KAE9177598.1"/>
    </source>
</evidence>
<evidence type="ECO:0000313" key="15">
    <source>
        <dbReference type="Proteomes" id="UP000440732"/>
    </source>
</evidence>
<dbReference type="EMBL" id="QXGA01003261">
    <property type="protein sequence ID" value="KAE9085445.1"/>
    <property type="molecule type" value="Genomic_DNA"/>
</dbReference>
<dbReference type="OrthoDB" id="89290at2759"/>
<dbReference type="Proteomes" id="UP000437068">
    <property type="component" value="Unassembled WGS sequence"/>
</dbReference>
<evidence type="ECO:0000313" key="2">
    <source>
        <dbReference type="EMBL" id="KAE8972352.1"/>
    </source>
</evidence>
<evidence type="ECO:0000313" key="1">
    <source>
        <dbReference type="EMBL" id="KAE8922268.1"/>
    </source>
</evidence>
<dbReference type="Proteomes" id="UP000440732">
    <property type="component" value="Unassembled WGS sequence"/>
</dbReference>
<dbReference type="EMBL" id="QXGE01003226">
    <property type="protein sequence ID" value="KAE9276300.1"/>
    <property type="molecule type" value="Genomic_DNA"/>
</dbReference>
<evidence type="ECO:0000313" key="16">
    <source>
        <dbReference type="Proteomes" id="UP000441208"/>
    </source>
</evidence>
<evidence type="ECO:0000313" key="14">
    <source>
        <dbReference type="Proteomes" id="UP000440367"/>
    </source>
</evidence>
<evidence type="ECO:0000313" key="18">
    <source>
        <dbReference type="Proteomes" id="UP000476176"/>
    </source>
</evidence>
<evidence type="ECO:0000313" key="5">
    <source>
        <dbReference type="EMBL" id="KAE9085445.1"/>
    </source>
</evidence>
<evidence type="ECO:0000313" key="17">
    <source>
        <dbReference type="Proteomes" id="UP000460718"/>
    </source>
</evidence>
<reference evidence="11 12" key="1">
    <citation type="submission" date="2018-08" db="EMBL/GenBank/DDBJ databases">
        <title>Genomic investigation of the strawberry pathogen Phytophthora fragariae indicates pathogenicity is determined by transcriptional variation in three key races.</title>
        <authorList>
            <person name="Adams T.M."/>
            <person name="Armitage A.D."/>
            <person name="Sobczyk M.K."/>
            <person name="Bates H.J."/>
            <person name="Dunwell J.M."/>
            <person name="Nellist C.F."/>
            <person name="Harrison R.J."/>
        </authorList>
    </citation>
    <scope>NUCLEOTIDE SEQUENCE [LARGE SCALE GENOMIC DNA]</scope>
    <source>
        <strain evidence="10 13">A4</strain>
        <strain evidence="8 14">BC-1</strain>
        <strain evidence="7 18">BC-23</strain>
        <strain evidence="6 12">NOV-27</strain>
        <strain evidence="5 15">NOV-5</strain>
        <strain evidence="4 16">NOV-71</strain>
        <strain evidence="9 19">NOV-77</strain>
        <strain evidence="1 11">NOV-9</strain>
        <strain evidence="3 20">ONT-3</strain>
        <strain evidence="2 17">SCRP245</strain>
    </source>
</reference>
<evidence type="ECO:0000313" key="20">
    <source>
        <dbReference type="Proteomes" id="UP000488956"/>
    </source>
</evidence>
<dbReference type="EMBL" id="QXGC01003209">
    <property type="protein sequence ID" value="KAE9177598.1"/>
    <property type="molecule type" value="Genomic_DNA"/>
</dbReference>
<dbReference type="EMBL" id="QXFX01003224">
    <property type="protein sequence ID" value="KAE9070362.1"/>
    <property type="molecule type" value="Genomic_DNA"/>
</dbReference>
<dbReference type="EMBL" id="QXGB01003180">
    <property type="protein sequence ID" value="KAE9172283.1"/>
    <property type="molecule type" value="Genomic_DNA"/>
</dbReference>
<keyword evidence="12" id="KW-1185">Reference proteome</keyword>
<evidence type="ECO:0000313" key="12">
    <source>
        <dbReference type="Proteomes" id="UP000433483"/>
    </source>
</evidence>
<accession>A0A6A3QXE0</accession>
<dbReference type="EMBL" id="QXFW01003198">
    <property type="protein sequence ID" value="KAE8972352.1"/>
    <property type="molecule type" value="Genomic_DNA"/>
</dbReference>
<proteinExistence type="predicted"/>
<evidence type="ECO:0000313" key="6">
    <source>
        <dbReference type="EMBL" id="KAE9172283.1"/>
    </source>
</evidence>
<dbReference type="Proteomes" id="UP000460718">
    <property type="component" value="Unassembled WGS sequence"/>
</dbReference>
<dbReference type="Proteomes" id="UP000429523">
    <property type="component" value="Unassembled WGS sequence"/>
</dbReference>
<evidence type="ECO:0000313" key="13">
    <source>
        <dbReference type="Proteomes" id="UP000437068"/>
    </source>
</evidence>
<evidence type="ECO:0000313" key="10">
    <source>
        <dbReference type="EMBL" id="KAE9276300.1"/>
    </source>
</evidence>
<sequence>MEVSFSLSAEAWGVYEPQISSGLKAIVEDSNYVMTIKPDTRCNVNGSMTNPRGIYH</sequence>
<dbReference type="Proteomes" id="UP000440367">
    <property type="component" value="Unassembled WGS sequence"/>
</dbReference>
<gene>
    <name evidence="10" type="ORF">PF001_g26193</name>
    <name evidence="8" type="ORF">PF002_g27495</name>
    <name evidence="7" type="ORF">PF004_g25730</name>
    <name evidence="6" type="ORF">PF005_g26780</name>
    <name evidence="5" type="ORF">PF006_g26257</name>
    <name evidence="4" type="ORF">PF007_g26756</name>
    <name evidence="9" type="ORF">PF008_g30783</name>
    <name evidence="1" type="ORF">PF009_g27467</name>
    <name evidence="3" type="ORF">PF010_g26309</name>
    <name evidence="2" type="ORF">PF011_g25669</name>
</gene>
<dbReference type="Proteomes" id="UP000486351">
    <property type="component" value="Unassembled WGS sequence"/>
</dbReference>
<dbReference type="EMBL" id="QXFZ01003157">
    <property type="protein sequence ID" value="KAE9070914.1"/>
    <property type="molecule type" value="Genomic_DNA"/>
</dbReference>
<dbReference type="Proteomes" id="UP000488956">
    <property type="component" value="Unassembled WGS sequence"/>
</dbReference>
<name>A0A6A3QXE0_9STRA</name>
<protein>
    <submittedName>
        <fullName evidence="5">Uncharacterized protein</fullName>
    </submittedName>
</protein>
<dbReference type="Proteomes" id="UP000441208">
    <property type="component" value="Unassembled WGS sequence"/>
</dbReference>
<comment type="caution">
    <text evidence="5">The sequence shown here is derived from an EMBL/GenBank/DDBJ whole genome shotgun (WGS) entry which is preliminary data.</text>
</comment>
<dbReference type="Proteomes" id="UP000433483">
    <property type="component" value="Unassembled WGS sequence"/>
</dbReference>
<dbReference type="Proteomes" id="UP000476176">
    <property type="component" value="Unassembled WGS sequence"/>
</dbReference>
<dbReference type="AlphaFoldDB" id="A0A6A3QXE0"/>
<organism evidence="5 15">
    <name type="scientific">Phytophthora fragariae</name>
    <dbReference type="NCBI Taxonomy" id="53985"/>
    <lineage>
        <taxon>Eukaryota</taxon>
        <taxon>Sar</taxon>
        <taxon>Stramenopiles</taxon>
        <taxon>Oomycota</taxon>
        <taxon>Peronosporomycetes</taxon>
        <taxon>Peronosporales</taxon>
        <taxon>Peronosporaceae</taxon>
        <taxon>Phytophthora</taxon>
    </lineage>
</organism>
<dbReference type="EMBL" id="QXGF01003153">
    <property type="protein sequence ID" value="KAE8922268.1"/>
    <property type="molecule type" value="Genomic_DNA"/>
</dbReference>
<dbReference type="EMBL" id="QXGD01003105">
    <property type="protein sequence ID" value="KAE9180678.1"/>
    <property type="molecule type" value="Genomic_DNA"/>
</dbReference>